<evidence type="ECO:0000313" key="2">
    <source>
        <dbReference type="Proteomes" id="UP001445472"/>
    </source>
</evidence>
<dbReference type="Proteomes" id="UP001445472">
    <property type="component" value="Unassembled WGS sequence"/>
</dbReference>
<proteinExistence type="predicted"/>
<organism evidence="1 2">
    <name type="scientific">Streptomyces xantholiticus</name>
    <dbReference type="NCBI Taxonomy" id="68285"/>
    <lineage>
        <taxon>Bacteria</taxon>
        <taxon>Bacillati</taxon>
        <taxon>Actinomycetota</taxon>
        <taxon>Actinomycetes</taxon>
        <taxon>Kitasatosporales</taxon>
        <taxon>Streptomycetaceae</taxon>
        <taxon>Streptomyces</taxon>
    </lineage>
</organism>
<protein>
    <submittedName>
        <fullName evidence="1">Uncharacterized protein</fullName>
    </submittedName>
</protein>
<sequence>MDIDPDEVVTVELDCDGWTEPYSRDITRRQLGELLVQLDGMSDATDNSDPESQPLTWPTPEEAYATAPCITSEIGWTAYHAVGRPTGALLGREFWLRKAAVLDRIALGDDVESEFGDACEAATDAARRLLDIDQAEDITDLRGYVRQQYAVWCTNQ</sequence>
<keyword evidence="2" id="KW-1185">Reference proteome</keyword>
<dbReference type="RefSeq" id="WP_351975076.1">
    <property type="nucleotide sequence ID" value="NZ_JBEPBX010000003.1"/>
</dbReference>
<evidence type="ECO:0000313" key="1">
    <source>
        <dbReference type="EMBL" id="MER6612693.1"/>
    </source>
</evidence>
<name>A0ABV1UPE5_9ACTN</name>
<comment type="caution">
    <text evidence="1">The sequence shown here is derived from an EMBL/GenBank/DDBJ whole genome shotgun (WGS) entry which is preliminary data.</text>
</comment>
<gene>
    <name evidence="1" type="ORF">ABT276_04755</name>
</gene>
<reference evidence="1 2" key="1">
    <citation type="submission" date="2024-06" db="EMBL/GenBank/DDBJ databases">
        <title>The Natural Products Discovery Center: Release of the First 8490 Sequenced Strains for Exploring Actinobacteria Biosynthetic Diversity.</title>
        <authorList>
            <person name="Kalkreuter E."/>
            <person name="Kautsar S.A."/>
            <person name="Yang D."/>
            <person name="Bader C.D."/>
            <person name="Teijaro C.N."/>
            <person name="Fluegel L."/>
            <person name="Davis C.M."/>
            <person name="Simpson J.R."/>
            <person name="Lauterbach L."/>
            <person name="Steele A.D."/>
            <person name="Gui C."/>
            <person name="Meng S."/>
            <person name="Li G."/>
            <person name="Viehrig K."/>
            <person name="Ye F."/>
            <person name="Su P."/>
            <person name="Kiefer A.F."/>
            <person name="Nichols A."/>
            <person name="Cepeda A.J."/>
            <person name="Yan W."/>
            <person name="Fan B."/>
            <person name="Jiang Y."/>
            <person name="Adhikari A."/>
            <person name="Zheng C.-J."/>
            <person name="Schuster L."/>
            <person name="Cowan T.M."/>
            <person name="Smanski M.J."/>
            <person name="Chevrette M.G."/>
            <person name="De Carvalho L.P.S."/>
            <person name="Shen B."/>
        </authorList>
    </citation>
    <scope>NUCLEOTIDE SEQUENCE [LARGE SCALE GENOMIC DNA]</scope>
    <source>
        <strain evidence="1 2">NPDC000837</strain>
    </source>
</reference>
<accession>A0ABV1UPE5</accession>
<dbReference type="EMBL" id="JBEPBX010000003">
    <property type="protein sequence ID" value="MER6612693.1"/>
    <property type="molecule type" value="Genomic_DNA"/>
</dbReference>